<dbReference type="KEGG" id="pcz:PCL1606_32880"/>
<sequence>MRQRMEAQDRQCLAAAGGLQNRVGLTEAHRSLILLHRRERGRRLRPR</sequence>
<evidence type="ECO:0000313" key="1">
    <source>
        <dbReference type="EMBL" id="AKA24740.1"/>
    </source>
</evidence>
<dbReference type="EMBL" id="CP011110">
    <property type="protein sequence ID" value="AKA24740.1"/>
    <property type="molecule type" value="Genomic_DNA"/>
</dbReference>
<gene>
    <name evidence="1" type="ORF">PCL1606_32880</name>
</gene>
<accession>A0A0D5Y121</accession>
<dbReference type="Proteomes" id="UP000032748">
    <property type="component" value="Chromosome"/>
</dbReference>
<protein>
    <submittedName>
        <fullName evidence="1">Uncharacterized protein</fullName>
    </submittedName>
</protein>
<proteinExistence type="predicted"/>
<name>A0A0D5Y121_9PSED</name>
<organism evidence="1 2">
    <name type="scientific">Pseudomonas chlororaphis</name>
    <dbReference type="NCBI Taxonomy" id="587753"/>
    <lineage>
        <taxon>Bacteria</taxon>
        <taxon>Pseudomonadati</taxon>
        <taxon>Pseudomonadota</taxon>
        <taxon>Gammaproteobacteria</taxon>
        <taxon>Pseudomonadales</taxon>
        <taxon>Pseudomonadaceae</taxon>
        <taxon>Pseudomonas</taxon>
    </lineage>
</organism>
<evidence type="ECO:0000313" key="2">
    <source>
        <dbReference type="Proteomes" id="UP000032748"/>
    </source>
</evidence>
<reference evidence="1 2" key="1">
    <citation type="journal article" date="2015" name="Mol. Plant Microbe Interact.">
        <title>Comparative Genomic Analysis of Pseudomonas chlororaphis PCL1606 Reveals New Insight into Antifungal Compounds Involved in Biocontrol.</title>
        <authorList>
            <person name="Calderon C.E."/>
            <person name="Ramos C."/>
            <person name="de Vicente A."/>
            <person name="Cazorla F.M."/>
        </authorList>
    </citation>
    <scope>NUCLEOTIDE SEQUENCE [LARGE SCALE GENOMIC DNA]</scope>
    <source>
        <strain evidence="1 2">PCL1606</strain>
    </source>
</reference>
<dbReference type="AlphaFoldDB" id="A0A0D5Y121"/>